<name>A0ABW5Y8W1_9SPHI</name>
<evidence type="ECO:0000313" key="3">
    <source>
        <dbReference type="EMBL" id="MFD2871307.1"/>
    </source>
</evidence>
<dbReference type="EMBL" id="JBHUPD010000001">
    <property type="protein sequence ID" value="MFD2871307.1"/>
    <property type="molecule type" value="Genomic_DNA"/>
</dbReference>
<proteinExistence type="predicted"/>
<evidence type="ECO:0000313" key="4">
    <source>
        <dbReference type="Proteomes" id="UP001597557"/>
    </source>
</evidence>
<keyword evidence="4" id="KW-1185">Reference proteome</keyword>
<reference evidence="4" key="1">
    <citation type="journal article" date="2019" name="Int. J. Syst. Evol. Microbiol.">
        <title>The Global Catalogue of Microorganisms (GCM) 10K type strain sequencing project: providing services to taxonomists for standard genome sequencing and annotation.</title>
        <authorList>
            <consortium name="The Broad Institute Genomics Platform"/>
            <consortium name="The Broad Institute Genome Sequencing Center for Infectious Disease"/>
            <person name="Wu L."/>
            <person name="Ma J."/>
        </authorList>
    </citation>
    <scope>NUCLEOTIDE SEQUENCE [LARGE SCALE GENOMIC DNA]</scope>
    <source>
        <strain evidence="4">KCTC 22437</strain>
    </source>
</reference>
<gene>
    <name evidence="3" type="ORF">ACFS5N_02430</name>
</gene>
<dbReference type="Pfam" id="PF18990">
    <property type="entry name" value="DUF5723"/>
    <property type="match status" value="1"/>
</dbReference>
<accession>A0ABW5Y8W1</accession>
<evidence type="ECO:0000256" key="1">
    <source>
        <dbReference type="SAM" id="SignalP"/>
    </source>
</evidence>
<sequence>MRKYILICCFFLATIKASGQQFALYNTGTLYDSFENPSQRAFIPDTTKQFAFNFLIPNLDANFLFSGHGQRALITRAFHSYYNTANLVTGAGNYNHLKANANDYVFMLKAFTSENGDQEMGIALNTRFEGRGIATDESISFFNGFTKFPQNFYANVFNDNYQLQAYHQLSFTYREQIDRRLSIGFKLSALAGIYYNQLNITQSSVTFNRAAQQARLSLGGTYRSSSQKNESNFEKAFPFLINPGAAFSFGVTYFDENGFKWQGNIKNVGFISWSSKSYTNTFVGSSLISGFSSPDRETAIEHGVDSVSQGGQRKHSFITPTNGLLELSVNRTYWLSEDGNVKFSPTLIASKELAYNGFTAALDAPVQFGKHSIALTSSYDELKLFNIGLQYMKKSDNAEFFIGSERLLATGSLLSEAIKSGQGAQTQNTTPLKAFTGMDFYIGASFKFGRLIERRMNSSGIGPEGDGGFFSKIWHGIFGKQDPNY</sequence>
<feature type="signal peptide" evidence="1">
    <location>
        <begin position="1"/>
        <end position="23"/>
    </location>
</feature>
<dbReference type="RefSeq" id="WP_377181865.1">
    <property type="nucleotide sequence ID" value="NZ_JBHUPD010000001.1"/>
</dbReference>
<feature type="chain" id="PRO_5046952338" evidence="1">
    <location>
        <begin position="24"/>
        <end position="485"/>
    </location>
</feature>
<dbReference type="InterPro" id="IPR043781">
    <property type="entry name" value="DUF5723"/>
</dbReference>
<protein>
    <submittedName>
        <fullName evidence="3">DUF5723 family protein</fullName>
    </submittedName>
</protein>
<dbReference type="Proteomes" id="UP001597557">
    <property type="component" value="Unassembled WGS sequence"/>
</dbReference>
<keyword evidence="1" id="KW-0732">Signal</keyword>
<comment type="caution">
    <text evidence="3">The sequence shown here is derived from an EMBL/GenBank/DDBJ whole genome shotgun (WGS) entry which is preliminary data.</text>
</comment>
<organism evidence="3 4">
    <name type="scientific">Mucilaginibacter ximonensis</name>
    <dbReference type="NCBI Taxonomy" id="538021"/>
    <lineage>
        <taxon>Bacteria</taxon>
        <taxon>Pseudomonadati</taxon>
        <taxon>Bacteroidota</taxon>
        <taxon>Sphingobacteriia</taxon>
        <taxon>Sphingobacteriales</taxon>
        <taxon>Sphingobacteriaceae</taxon>
        <taxon>Mucilaginibacter</taxon>
    </lineage>
</organism>
<evidence type="ECO:0000259" key="2">
    <source>
        <dbReference type="Pfam" id="PF18990"/>
    </source>
</evidence>
<feature type="domain" description="DUF5723" evidence="2">
    <location>
        <begin position="42"/>
        <end position="404"/>
    </location>
</feature>